<dbReference type="Proteomes" id="UP000667802">
    <property type="component" value="Unassembled WGS sequence"/>
</dbReference>
<organism evidence="1 2">
    <name type="scientific">Aetokthonos hydrillicola Thurmond2011</name>
    <dbReference type="NCBI Taxonomy" id="2712845"/>
    <lineage>
        <taxon>Bacteria</taxon>
        <taxon>Bacillati</taxon>
        <taxon>Cyanobacteriota</taxon>
        <taxon>Cyanophyceae</taxon>
        <taxon>Nostocales</taxon>
        <taxon>Hapalosiphonaceae</taxon>
        <taxon>Aetokthonos</taxon>
    </lineage>
</organism>
<dbReference type="EMBL" id="JAALHA020000001">
    <property type="protein sequence ID" value="MDR9893292.1"/>
    <property type="molecule type" value="Genomic_DNA"/>
</dbReference>
<proteinExistence type="predicted"/>
<dbReference type="AlphaFoldDB" id="A0AAP5I3X4"/>
<keyword evidence="2" id="KW-1185">Reference proteome</keyword>
<name>A0AAP5I3X4_9CYAN</name>
<evidence type="ECO:0000313" key="1">
    <source>
        <dbReference type="EMBL" id="MDR9893292.1"/>
    </source>
</evidence>
<accession>A0AAP5I3X4</accession>
<gene>
    <name evidence="1" type="ORF">G7B40_001655</name>
</gene>
<evidence type="ECO:0000313" key="2">
    <source>
        <dbReference type="Proteomes" id="UP000667802"/>
    </source>
</evidence>
<dbReference type="RefSeq" id="WP_208343796.1">
    <property type="nucleotide sequence ID" value="NZ_CAWQFN010000376.1"/>
</dbReference>
<protein>
    <submittedName>
        <fullName evidence="1">Uncharacterized protein</fullName>
    </submittedName>
</protein>
<reference evidence="2" key="1">
    <citation type="journal article" date="2021" name="Science">
        <title>Hunting the eagle killer: A cyanobacterial neurotoxin causes vacuolar myelinopathy.</title>
        <authorList>
            <person name="Breinlinger S."/>
            <person name="Phillips T.J."/>
            <person name="Haram B.N."/>
            <person name="Mares J."/>
            <person name="Martinez Yerena J.A."/>
            <person name="Hrouzek P."/>
            <person name="Sobotka R."/>
            <person name="Henderson W.M."/>
            <person name="Schmieder P."/>
            <person name="Williams S.M."/>
            <person name="Lauderdale J.D."/>
            <person name="Wilde H.D."/>
            <person name="Gerrin W."/>
            <person name="Kust A."/>
            <person name="Washington J.W."/>
            <person name="Wagner C."/>
            <person name="Geier B."/>
            <person name="Liebeke M."/>
            <person name="Enke H."/>
            <person name="Niedermeyer T.H.J."/>
            <person name="Wilde S.B."/>
        </authorList>
    </citation>
    <scope>NUCLEOTIDE SEQUENCE [LARGE SCALE GENOMIC DNA]</scope>
    <source>
        <strain evidence="2">Thurmond2011</strain>
    </source>
</reference>
<sequence>MTYRQLQIALKQLRQEGKTSIKLNQKKVILQAEYNRLTKTNVVESEFEAWLTNHVEREENGVCWIIPQSIFLRNVTARTAMKYQGKVKSEVVNGGVAYYLNNHTYIIAA</sequence>
<comment type="caution">
    <text evidence="1">The sequence shown here is derived from an EMBL/GenBank/DDBJ whole genome shotgun (WGS) entry which is preliminary data.</text>
</comment>